<proteinExistence type="predicted"/>
<name>A0ABQ7JYW6_9FUNG</name>
<gene>
    <name evidence="4" type="ORF">BGZ96_008445</name>
</gene>
<evidence type="ECO:0000313" key="4">
    <source>
        <dbReference type="EMBL" id="KAG0287678.1"/>
    </source>
</evidence>
<accession>A0ABQ7JYW6</accession>
<evidence type="ECO:0000256" key="2">
    <source>
        <dbReference type="ARBA" id="ARBA00022737"/>
    </source>
</evidence>
<dbReference type="PANTHER" id="PTHR22850">
    <property type="entry name" value="WD40 REPEAT FAMILY"/>
    <property type="match status" value="1"/>
</dbReference>
<keyword evidence="2" id="KW-0677">Repeat</keyword>
<evidence type="ECO:0000313" key="5">
    <source>
        <dbReference type="Proteomes" id="UP001194696"/>
    </source>
</evidence>
<sequence length="677" mass="75539">MTSTASDNKTLFVVKNVDPNFTKKDVATHLGLVSDALSQEKYSSGQTYAYQASVGSLDEAMAIFTKHNFTMLGDHEIFLEFRPGHIYNRIPELELTTKNKTFYSAFMRYGQVVSVFSTYNRHRAEYQHSVFFAIKRGAWVAHKAVAGRHLTRIGDQAVKAIGTRNIHETEPDFWIPPSKFKKPQPKAKGSQIGVPSNSPSMNRPVGSAPLVAKALPSIVSSLPRDLAISSMKLYDRTPAQSTVPAKRQYHLSKVDSTHYSSAKEQRAHIDLRKEKKKSMAVDPFHINHPGDLKGRRRFEDNGSLNGTREDWYDTAFICYESLYNQSSISELGSLSMSTLAWGSQLDISTFQLHYGSLFIPNNEDREMQVASSMTVEMRQYGDKESAAEVLAIRNEGRLPLIARAMREGINVETRSKILSMKSLESGHLVTSSRKGIFLWDMKAEAENAKVATVKQATEKSGPLWIDAKGMDVCSVDSFGIINSYDLTKAVNSYRGSAASVDQGHSTTIDSEFSFHSTCISLNALDSTILVGSGEVAQIACWDTRSPTVAATTSFACRPKESAANGLRSFDPIYGIEWSPLKSTEFMTVHPRTIRVWDIRKMSVDAYATFHNMGNETLRRAHWSPRRQDIIASLSVEGQVKIWKLNKFECPADPTTLTQNPELLFVHRGQDLEAEKSS</sequence>
<dbReference type="EMBL" id="JAAAIM010000470">
    <property type="protein sequence ID" value="KAG0287678.1"/>
    <property type="molecule type" value="Genomic_DNA"/>
</dbReference>
<keyword evidence="5" id="KW-1185">Reference proteome</keyword>
<evidence type="ECO:0000256" key="1">
    <source>
        <dbReference type="ARBA" id="ARBA00022574"/>
    </source>
</evidence>
<comment type="caution">
    <text evidence="4">The sequence shown here is derived from an EMBL/GenBank/DDBJ whole genome shotgun (WGS) entry which is preliminary data.</text>
</comment>
<evidence type="ECO:0000256" key="3">
    <source>
        <dbReference type="SAM" id="MobiDB-lite"/>
    </source>
</evidence>
<dbReference type="InterPro" id="IPR015943">
    <property type="entry name" value="WD40/YVTN_repeat-like_dom_sf"/>
</dbReference>
<organism evidence="4 5">
    <name type="scientific">Linnemannia gamsii</name>
    <dbReference type="NCBI Taxonomy" id="64522"/>
    <lineage>
        <taxon>Eukaryota</taxon>
        <taxon>Fungi</taxon>
        <taxon>Fungi incertae sedis</taxon>
        <taxon>Mucoromycota</taxon>
        <taxon>Mortierellomycotina</taxon>
        <taxon>Mortierellomycetes</taxon>
        <taxon>Mortierellales</taxon>
        <taxon>Mortierellaceae</taxon>
        <taxon>Linnemannia</taxon>
    </lineage>
</organism>
<protein>
    <recommendedName>
        <fullName evidence="6">WD40 repeat-like protein</fullName>
    </recommendedName>
</protein>
<dbReference type="Gene3D" id="2.130.10.10">
    <property type="entry name" value="YVTN repeat-like/Quinoprotein amine dehydrogenase"/>
    <property type="match status" value="1"/>
</dbReference>
<dbReference type="InterPro" id="IPR036322">
    <property type="entry name" value="WD40_repeat_dom_sf"/>
</dbReference>
<dbReference type="SUPFAM" id="SSF50978">
    <property type="entry name" value="WD40 repeat-like"/>
    <property type="match status" value="1"/>
</dbReference>
<evidence type="ECO:0008006" key="6">
    <source>
        <dbReference type="Google" id="ProtNLM"/>
    </source>
</evidence>
<dbReference type="InterPro" id="IPR050459">
    <property type="entry name" value="WD_repeat_RBAP46/RBAP48/MSI1"/>
</dbReference>
<reference evidence="4 5" key="1">
    <citation type="journal article" date="2020" name="Fungal Divers.">
        <title>Resolving the Mortierellaceae phylogeny through synthesis of multi-gene phylogenetics and phylogenomics.</title>
        <authorList>
            <person name="Vandepol N."/>
            <person name="Liber J."/>
            <person name="Desiro A."/>
            <person name="Na H."/>
            <person name="Kennedy M."/>
            <person name="Barry K."/>
            <person name="Grigoriev I.V."/>
            <person name="Miller A.N."/>
            <person name="O'Donnell K."/>
            <person name="Stajich J.E."/>
            <person name="Bonito G."/>
        </authorList>
    </citation>
    <scope>NUCLEOTIDE SEQUENCE [LARGE SCALE GENOMIC DNA]</scope>
    <source>
        <strain evidence="4 5">AD045</strain>
    </source>
</reference>
<dbReference type="Proteomes" id="UP001194696">
    <property type="component" value="Unassembled WGS sequence"/>
</dbReference>
<keyword evidence="1" id="KW-0853">WD repeat</keyword>
<feature type="region of interest" description="Disordered" evidence="3">
    <location>
        <begin position="172"/>
        <end position="204"/>
    </location>
</feature>